<dbReference type="EMBL" id="CP001324">
    <property type="protein sequence ID" value="ACO61857.1"/>
    <property type="molecule type" value="Genomic_DNA"/>
</dbReference>
<organism evidence="9 10">
    <name type="scientific">Micromonas commoda (strain RCC299 / NOUM17 / CCMP2709)</name>
    <name type="common">Picoplanktonic green alga</name>
    <dbReference type="NCBI Taxonomy" id="296587"/>
    <lineage>
        <taxon>Eukaryota</taxon>
        <taxon>Viridiplantae</taxon>
        <taxon>Chlorophyta</taxon>
        <taxon>Mamiellophyceae</taxon>
        <taxon>Mamiellales</taxon>
        <taxon>Mamiellaceae</taxon>
        <taxon>Micromonas</taxon>
    </lineage>
</organism>
<accession>C1E249</accession>
<dbReference type="eggNOG" id="KOG2687">
    <property type="taxonomic scope" value="Eukaryota"/>
</dbReference>
<dbReference type="OrthoDB" id="342281at2759"/>
<dbReference type="GO" id="GO:0043495">
    <property type="term" value="F:protein-membrane adaptor activity"/>
    <property type="evidence" value="ECO:0007669"/>
    <property type="project" value="TreeGrafter"/>
</dbReference>
<dbReference type="KEGG" id="mis:MICPUN_57110"/>
<evidence type="ECO:0000256" key="7">
    <source>
        <dbReference type="SAM" id="Phobius"/>
    </source>
</evidence>
<keyword evidence="5" id="KW-0175">Coiled coil</keyword>
<evidence type="ECO:0000313" key="9">
    <source>
        <dbReference type="EMBL" id="ACO61857.1"/>
    </source>
</evidence>
<feature type="transmembrane region" description="Helical" evidence="7">
    <location>
        <begin position="72"/>
        <end position="92"/>
    </location>
</feature>
<dbReference type="InterPro" id="IPR045119">
    <property type="entry name" value="SUN1-5"/>
</dbReference>
<dbReference type="PROSITE" id="PS51469">
    <property type="entry name" value="SUN"/>
    <property type="match status" value="1"/>
</dbReference>
<dbReference type="GO" id="GO:0016020">
    <property type="term" value="C:membrane"/>
    <property type="evidence" value="ECO:0007669"/>
    <property type="project" value="UniProtKB-SubCell"/>
</dbReference>
<name>C1E249_MICCC</name>
<dbReference type="GeneID" id="8242209"/>
<proteinExistence type="predicted"/>
<sequence length="526" mass="55498">MSPSVNARAPGPARTNPANPLGGGGMPTVQQPSRVIASQAPFTGGYTGNRLGRDERSPSARTPKSPRRPKKAGISLGAVALWALVAVVVAMSTSVRTVTIVRGDGVRASEKAAKLLAERVSVVGDSVDAMAAALDARGPSTAKRDRETAALRKDLDTLVKQVKAQDATIAKVKKQRGGGGAERAAAAPAEVVDHGKDIAALRREVEKLAKQKAPTPAPAPAEVGKAELLELRRELLKEIAGVASQAAAAQVNNGAPEVPERVTAELDELRKRLDALASIPYPVPDESKADKTDIEDLRREIGKLANEAKGTRRHSKASKEVADEVRAQMELFRADRTGLVDYAMFSGGGKVVGHSALASAVAKGDGPLTNALKGLRGGVHPRADEWVISASSEAAGECLALEGTRGWVDLRLREAIVVKAVTVEHVHRDVAYDITSAPKSVKILGWNNTKSPGAGARVLGSIRYQLLDGQGGSAMQTFELGGAPGTAVDHVRFEVESNYGNKDWTCLYRLRVHGKPSVPPSEPIWD</sequence>
<keyword evidence="2 7" id="KW-0812">Transmembrane</keyword>
<evidence type="ECO:0000256" key="3">
    <source>
        <dbReference type="ARBA" id="ARBA00022989"/>
    </source>
</evidence>
<gene>
    <name evidence="9" type="ORF">MICPUN_57110</name>
</gene>
<dbReference type="InParanoid" id="C1E249"/>
<keyword evidence="3 7" id="KW-1133">Transmembrane helix</keyword>
<keyword evidence="10" id="KW-1185">Reference proteome</keyword>
<dbReference type="OMA" id="MVTRTHV"/>
<dbReference type="STRING" id="296587.C1E249"/>
<dbReference type="Proteomes" id="UP000002009">
    <property type="component" value="Chromosome 3"/>
</dbReference>
<evidence type="ECO:0000259" key="8">
    <source>
        <dbReference type="PROSITE" id="PS51469"/>
    </source>
</evidence>
<feature type="region of interest" description="Disordered" evidence="6">
    <location>
        <begin position="1"/>
        <end position="71"/>
    </location>
</feature>
<evidence type="ECO:0000313" key="10">
    <source>
        <dbReference type="Proteomes" id="UP000002009"/>
    </source>
</evidence>
<evidence type="ECO:0000256" key="1">
    <source>
        <dbReference type="ARBA" id="ARBA00004370"/>
    </source>
</evidence>
<evidence type="ECO:0000256" key="5">
    <source>
        <dbReference type="SAM" id="Coils"/>
    </source>
</evidence>
<keyword evidence="4 7" id="KW-0472">Membrane</keyword>
<feature type="domain" description="SUN" evidence="8">
    <location>
        <begin position="348"/>
        <end position="517"/>
    </location>
</feature>
<evidence type="ECO:0000256" key="6">
    <source>
        <dbReference type="SAM" id="MobiDB-lite"/>
    </source>
</evidence>
<feature type="coiled-coil region" evidence="5">
    <location>
        <begin position="287"/>
        <end position="314"/>
    </location>
</feature>
<comment type="subcellular location">
    <subcellularLocation>
        <location evidence="1">Membrane</location>
    </subcellularLocation>
</comment>
<dbReference type="Gene3D" id="2.60.120.260">
    <property type="entry name" value="Galactose-binding domain-like"/>
    <property type="match status" value="1"/>
</dbReference>
<evidence type="ECO:0000256" key="4">
    <source>
        <dbReference type="ARBA" id="ARBA00023136"/>
    </source>
</evidence>
<protein>
    <recommendedName>
        <fullName evidence="8">SUN domain-containing protein</fullName>
    </recommendedName>
</protein>
<dbReference type="PANTHER" id="PTHR12911">
    <property type="entry name" value="SAD1/UNC-84-LIKE PROTEIN-RELATED"/>
    <property type="match status" value="1"/>
</dbReference>
<evidence type="ECO:0000256" key="2">
    <source>
        <dbReference type="ARBA" id="ARBA00022692"/>
    </source>
</evidence>
<dbReference type="PANTHER" id="PTHR12911:SF8">
    <property type="entry name" value="KLAROID PROTEIN-RELATED"/>
    <property type="match status" value="1"/>
</dbReference>
<dbReference type="Pfam" id="PF07738">
    <property type="entry name" value="Sad1_UNC"/>
    <property type="match status" value="1"/>
</dbReference>
<dbReference type="AlphaFoldDB" id="C1E249"/>
<dbReference type="InterPro" id="IPR012919">
    <property type="entry name" value="SUN_dom"/>
</dbReference>
<dbReference type="RefSeq" id="XP_002500599.1">
    <property type="nucleotide sequence ID" value="XM_002500553.1"/>
</dbReference>
<dbReference type="GO" id="GO:0005635">
    <property type="term" value="C:nuclear envelope"/>
    <property type="evidence" value="ECO:0007669"/>
    <property type="project" value="UniProtKB-ARBA"/>
</dbReference>
<reference evidence="9 10" key="1">
    <citation type="journal article" date="2009" name="Science">
        <title>Green evolution and dynamic adaptations revealed by genomes of the marine picoeukaryotes Micromonas.</title>
        <authorList>
            <person name="Worden A.Z."/>
            <person name="Lee J.H."/>
            <person name="Mock T."/>
            <person name="Rouze P."/>
            <person name="Simmons M.P."/>
            <person name="Aerts A.L."/>
            <person name="Allen A.E."/>
            <person name="Cuvelier M.L."/>
            <person name="Derelle E."/>
            <person name="Everett M.V."/>
            <person name="Foulon E."/>
            <person name="Grimwood J."/>
            <person name="Gundlach H."/>
            <person name="Henrissat B."/>
            <person name="Napoli C."/>
            <person name="McDonald S.M."/>
            <person name="Parker M.S."/>
            <person name="Rombauts S."/>
            <person name="Salamov A."/>
            <person name="Von Dassow P."/>
            <person name="Badger J.H."/>
            <person name="Coutinho P.M."/>
            <person name="Demir E."/>
            <person name="Dubchak I."/>
            <person name="Gentemann C."/>
            <person name="Eikrem W."/>
            <person name="Gready J.E."/>
            <person name="John U."/>
            <person name="Lanier W."/>
            <person name="Lindquist E.A."/>
            <person name="Lucas S."/>
            <person name="Mayer K.F."/>
            <person name="Moreau H."/>
            <person name="Not F."/>
            <person name="Otillar R."/>
            <person name="Panaud O."/>
            <person name="Pangilinan J."/>
            <person name="Paulsen I."/>
            <person name="Piegu B."/>
            <person name="Poliakov A."/>
            <person name="Robbens S."/>
            <person name="Schmutz J."/>
            <person name="Toulza E."/>
            <person name="Wyss T."/>
            <person name="Zelensky A."/>
            <person name="Zhou K."/>
            <person name="Armbrust E.V."/>
            <person name="Bhattacharya D."/>
            <person name="Goodenough U.W."/>
            <person name="Van de Peer Y."/>
            <person name="Grigoriev I.V."/>
        </authorList>
    </citation>
    <scope>NUCLEOTIDE SEQUENCE [LARGE SCALE GENOMIC DNA]</scope>
    <source>
        <strain evidence="10">RCC299 / NOUM17</strain>
    </source>
</reference>